<dbReference type="Proteomes" id="UP001280897">
    <property type="component" value="Unassembled WGS sequence"/>
</dbReference>
<name>A0AAW8YGZ3_PEDAC</name>
<evidence type="ECO:0000256" key="2">
    <source>
        <dbReference type="PROSITE-ProRule" id="PRU00335"/>
    </source>
</evidence>
<organism evidence="4 5">
    <name type="scientific">Pediococcus acidilactici</name>
    <dbReference type="NCBI Taxonomy" id="1254"/>
    <lineage>
        <taxon>Bacteria</taxon>
        <taxon>Bacillati</taxon>
        <taxon>Bacillota</taxon>
        <taxon>Bacilli</taxon>
        <taxon>Lactobacillales</taxon>
        <taxon>Lactobacillaceae</taxon>
        <taxon>Pediococcus</taxon>
        <taxon>Pediococcus acidilactici group</taxon>
    </lineage>
</organism>
<keyword evidence="1 2" id="KW-0238">DNA-binding</keyword>
<proteinExistence type="predicted"/>
<dbReference type="SUPFAM" id="SSF46689">
    <property type="entry name" value="Homeodomain-like"/>
    <property type="match status" value="1"/>
</dbReference>
<dbReference type="InterPro" id="IPR001647">
    <property type="entry name" value="HTH_TetR"/>
</dbReference>
<dbReference type="PANTHER" id="PTHR43479:SF11">
    <property type="entry name" value="ACREF_ENVCD OPERON REPRESSOR-RELATED"/>
    <property type="match status" value="1"/>
</dbReference>
<dbReference type="AlphaFoldDB" id="A0AAW8YGZ3"/>
<dbReference type="EMBL" id="JAWJAV010000004">
    <property type="protein sequence ID" value="MDV2621497.1"/>
    <property type="molecule type" value="Genomic_DNA"/>
</dbReference>
<reference evidence="4" key="2">
    <citation type="submission" date="2023-10" db="EMBL/GenBank/DDBJ databases">
        <authorList>
            <person name="Khurajog B."/>
        </authorList>
    </citation>
    <scope>NUCLEOTIDE SEQUENCE</scope>
    <source>
        <strain evidence="4">BF9</strain>
    </source>
</reference>
<evidence type="ECO:0000313" key="5">
    <source>
        <dbReference type="Proteomes" id="UP001280897"/>
    </source>
</evidence>
<reference evidence="4" key="1">
    <citation type="journal article" date="2023" name="PeerJ">
        <title>Selection and evaluation of lactic acid bacteria from chicken feces in Thailand as potential probiotics.</title>
        <authorList>
            <person name="Khurajog B."/>
            <person name="Disastra Y."/>
            <person name="Lawwyne L.D."/>
            <person name="Sirichokchatchawan W."/>
            <person name="Niyomtham W."/>
            <person name="Yindee J."/>
            <person name="Hampson D.J."/>
            <person name="Prapasarakul N."/>
        </authorList>
    </citation>
    <scope>NUCLEOTIDE SEQUENCE</scope>
    <source>
        <strain evidence="4">BF9</strain>
    </source>
</reference>
<protein>
    <submittedName>
        <fullName evidence="4">TetR family transcriptional regulator</fullName>
    </submittedName>
</protein>
<dbReference type="InterPro" id="IPR050624">
    <property type="entry name" value="HTH-type_Tx_Regulator"/>
</dbReference>
<feature type="DNA-binding region" description="H-T-H motif" evidence="2">
    <location>
        <begin position="34"/>
        <end position="53"/>
    </location>
</feature>
<gene>
    <name evidence="4" type="ORF">R0G89_07080</name>
</gene>
<dbReference type="Gene3D" id="1.10.357.10">
    <property type="entry name" value="Tetracycline Repressor, domain 2"/>
    <property type="match status" value="1"/>
</dbReference>
<dbReference type="Pfam" id="PF17924">
    <property type="entry name" value="TetR_C_19"/>
    <property type="match status" value="1"/>
</dbReference>
<feature type="domain" description="HTH tetR-type" evidence="3">
    <location>
        <begin position="11"/>
        <end position="71"/>
    </location>
</feature>
<evidence type="ECO:0000259" key="3">
    <source>
        <dbReference type="PROSITE" id="PS50977"/>
    </source>
</evidence>
<dbReference type="InterPro" id="IPR009057">
    <property type="entry name" value="Homeodomain-like_sf"/>
</dbReference>
<evidence type="ECO:0000313" key="4">
    <source>
        <dbReference type="EMBL" id="MDV2621497.1"/>
    </source>
</evidence>
<comment type="caution">
    <text evidence="4">The sequence shown here is derived from an EMBL/GenBank/DDBJ whole genome shotgun (WGS) entry which is preliminary data.</text>
</comment>
<dbReference type="PROSITE" id="PS50977">
    <property type="entry name" value="HTH_TETR_2"/>
    <property type="match status" value="1"/>
</dbReference>
<evidence type="ECO:0000256" key="1">
    <source>
        <dbReference type="ARBA" id="ARBA00023125"/>
    </source>
</evidence>
<accession>A0AAW8YGZ3</accession>
<dbReference type="GeneID" id="57366286"/>
<sequence length="218" mass="25885">MPKQTFFNLKDEKQRRIIAAARREFSHHPLYESSINNIIKEAKIPRGSFYQYFEDIADLYGYYFSLILEDIQARLIDEVRQNHGDIFAAVRKYAGVFLEEILAGEHRDFYRNFFLGANASIRARENHHPGTGFNVFHSKRMRGLRSQLREVVDWDQLKVTSQKDQAMIQQLIMMIFFHAFASYFIHADETDEEPAMVQKEIEHNLDWLEYGVRRTEEK</sequence>
<dbReference type="RefSeq" id="WP_008841111.1">
    <property type="nucleotide sequence ID" value="NZ_CP015206.1"/>
</dbReference>
<dbReference type="KEGG" id="paci:A4V11_03635"/>
<dbReference type="PANTHER" id="PTHR43479">
    <property type="entry name" value="ACREF/ENVCD OPERON REPRESSOR-RELATED"/>
    <property type="match status" value="1"/>
</dbReference>
<dbReference type="Pfam" id="PF00440">
    <property type="entry name" value="TetR_N"/>
    <property type="match status" value="1"/>
</dbReference>
<dbReference type="GO" id="GO:0003677">
    <property type="term" value="F:DNA binding"/>
    <property type="evidence" value="ECO:0007669"/>
    <property type="project" value="UniProtKB-UniRule"/>
</dbReference>